<feature type="domain" description="SET" evidence="1">
    <location>
        <begin position="14"/>
        <end position="159"/>
    </location>
</feature>
<dbReference type="SUPFAM" id="SSF82199">
    <property type="entry name" value="SET domain"/>
    <property type="match status" value="1"/>
</dbReference>
<dbReference type="PROSITE" id="PS50280">
    <property type="entry name" value="SET"/>
    <property type="match status" value="1"/>
</dbReference>
<dbReference type="CDD" id="cd20071">
    <property type="entry name" value="SET_SMYD"/>
    <property type="match status" value="1"/>
</dbReference>
<dbReference type="InterPro" id="IPR046341">
    <property type="entry name" value="SET_dom_sf"/>
</dbReference>
<reference evidence="2" key="1">
    <citation type="journal article" date="2020" name="Stud. Mycol.">
        <title>101 Dothideomycetes genomes: a test case for predicting lifestyles and emergence of pathogens.</title>
        <authorList>
            <person name="Haridas S."/>
            <person name="Albert R."/>
            <person name="Binder M."/>
            <person name="Bloem J."/>
            <person name="Labutti K."/>
            <person name="Salamov A."/>
            <person name="Andreopoulos B."/>
            <person name="Baker S."/>
            <person name="Barry K."/>
            <person name="Bills G."/>
            <person name="Bluhm B."/>
            <person name="Cannon C."/>
            <person name="Castanera R."/>
            <person name="Culley D."/>
            <person name="Daum C."/>
            <person name="Ezra D."/>
            <person name="Gonzalez J."/>
            <person name="Henrissat B."/>
            <person name="Kuo A."/>
            <person name="Liang C."/>
            <person name="Lipzen A."/>
            <person name="Lutzoni F."/>
            <person name="Magnuson J."/>
            <person name="Mondo S."/>
            <person name="Nolan M."/>
            <person name="Ohm R."/>
            <person name="Pangilinan J."/>
            <person name="Park H.-J."/>
            <person name="Ramirez L."/>
            <person name="Alfaro M."/>
            <person name="Sun H."/>
            <person name="Tritt A."/>
            <person name="Yoshinaga Y."/>
            <person name="Zwiers L.-H."/>
            <person name="Turgeon B."/>
            <person name="Goodwin S."/>
            <person name="Spatafora J."/>
            <person name="Crous P."/>
            <person name="Grigoriev I."/>
        </authorList>
    </citation>
    <scope>NUCLEOTIDE SEQUENCE</scope>
    <source>
        <strain evidence="2">CBS 627.86</strain>
    </source>
</reference>
<evidence type="ECO:0000313" key="2">
    <source>
        <dbReference type="EMBL" id="KAF2111129.1"/>
    </source>
</evidence>
<organism evidence="2 3">
    <name type="scientific">Lophiotrema nucula</name>
    <dbReference type="NCBI Taxonomy" id="690887"/>
    <lineage>
        <taxon>Eukaryota</taxon>
        <taxon>Fungi</taxon>
        <taxon>Dikarya</taxon>
        <taxon>Ascomycota</taxon>
        <taxon>Pezizomycotina</taxon>
        <taxon>Dothideomycetes</taxon>
        <taxon>Pleosporomycetidae</taxon>
        <taxon>Pleosporales</taxon>
        <taxon>Lophiotremataceae</taxon>
        <taxon>Lophiotrema</taxon>
    </lineage>
</organism>
<sequence>MDHPYSKLRMPANVPFTLKPSPGQGWGAFATEDIARGALILKEEPLFIISKHHTEITELDLYHAYQNLSPRDKRQFECLRDNADKPFQSLVAAFSENSFALKDNPGGELCRVYGLLLLHARFNHACIFNAKVPSTNPGVFAIFATRNIRAGEEITFCYNNDFEGRTRQERHAALRFNCTCRACVPSDFQTLSDMRRRLIRGLRYLTLGHDLGGTKPTPSIIFDPGLRQAAETFSITLCARFIYNLLTMALMEEEGLLDGFMLERMEPGIRSCGTLFQTPRNVQIASQALARETWLEKFCVAVRLWGQNDAVDTELIAQLQLLKRLRGLKTT</sequence>
<evidence type="ECO:0000313" key="3">
    <source>
        <dbReference type="Proteomes" id="UP000799770"/>
    </source>
</evidence>
<dbReference type="Pfam" id="PF00856">
    <property type="entry name" value="SET"/>
    <property type="match status" value="1"/>
</dbReference>
<dbReference type="PANTHER" id="PTHR47332">
    <property type="entry name" value="SET DOMAIN-CONTAINING PROTEIN 5"/>
    <property type="match status" value="1"/>
</dbReference>
<protein>
    <recommendedName>
        <fullName evidence="1">SET domain-containing protein</fullName>
    </recommendedName>
</protein>
<name>A0A6A5YV91_9PLEO</name>
<keyword evidence="3" id="KW-1185">Reference proteome</keyword>
<dbReference type="SMART" id="SM00317">
    <property type="entry name" value="SET"/>
    <property type="match status" value="1"/>
</dbReference>
<accession>A0A6A5YV91</accession>
<evidence type="ECO:0000259" key="1">
    <source>
        <dbReference type="PROSITE" id="PS50280"/>
    </source>
</evidence>
<proteinExistence type="predicted"/>
<dbReference type="AlphaFoldDB" id="A0A6A5YV91"/>
<dbReference type="EMBL" id="ML977335">
    <property type="protein sequence ID" value="KAF2111129.1"/>
    <property type="molecule type" value="Genomic_DNA"/>
</dbReference>
<dbReference type="InterPro" id="IPR001214">
    <property type="entry name" value="SET_dom"/>
</dbReference>
<dbReference type="InterPro" id="IPR053185">
    <property type="entry name" value="SET_domain_protein"/>
</dbReference>
<dbReference type="Gene3D" id="2.170.270.10">
    <property type="entry name" value="SET domain"/>
    <property type="match status" value="1"/>
</dbReference>
<gene>
    <name evidence="2" type="ORF">BDV96DRAFT_650236</name>
</gene>
<dbReference type="PANTHER" id="PTHR47332:SF4">
    <property type="entry name" value="SET DOMAIN-CONTAINING PROTEIN 5"/>
    <property type="match status" value="1"/>
</dbReference>
<dbReference type="Proteomes" id="UP000799770">
    <property type="component" value="Unassembled WGS sequence"/>
</dbReference>
<dbReference type="OrthoDB" id="265717at2759"/>